<keyword evidence="2" id="KW-1185">Reference proteome</keyword>
<dbReference type="EMBL" id="RAPO01000007">
    <property type="protein sequence ID" value="RKD88003.1"/>
    <property type="molecule type" value="Genomic_DNA"/>
</dbReference>
<evidence type="ECO:0000313" key="2">
    <source>
        <dbReference type="Proteomes" id="UP000283805"/>
    </source>
</evidence>
<reference evidence="1 2" key="1">
    <citation type="submission" date="2018-09" db="EMBL/GenBank/DDBJ databases">
        <title>Genomic Encyclopedia of Archaeal and Bacterial Type Strains, Phase II (KMG-II): from individual species to whole genera.</title>
        <authorList>
            <person name="Goeker M."/>
        </authorList>
    </citation>
    <scope>NUCLEOTIDE SEQUENCE [LARGE SCALE GENOMIC DNA]</scope>
    <source>
        <strain evidence="1 2">DSM 13151</strain>
    </source>
</reference>
<dbReference type="Proteomes" id="UP000283805">
    <property type="component" value="Unassembled WGS sequence"/>
</dbReference>
<dbReference type="InterPro" id="IPR006311">
    <property type="entry name" value="TAT_signal"/>
</dbReference>
<sequence length="318" mass="34385">MRENTDSEDDSNKVNRRNVLRTLGAGGVATVAGIGQVSALSGEDDVLEKDMVKALLAELNDPEVSEVTIDGQDLTEEVSMERAEIETKFGTIVYAEIDEPDAGPEAYFEVDKLTGELEEEVPEKYRGLPGNTDLFLVYEDGDVVARRTATNPERKRIAEAVGFTDEEEEEMPIIYDAETGVFETGKLEENEEEDDETGKQYRIELEEAFEVNEHQETHKALREEKYTIEVLELEDESDDGGFSIMQSGWQGSDCWGLNFGAPCSQCVFGSGVCGGCAAVCGATGGLGCIPCIAGCAGTGGSCGCCLSCNSNTHNPVCY</sequence>
<name>A0A419VXQ9_9EURY</name>
<dbReference type="RefSeq" id="WP_147376675.1">
    <property type="nucleotide sequence ID" value="NZ_RAPO01000007.1"/>
</dbReference>
<comment type="caution">
    <text evidence="1">The sequence shown here is derived from an EMBL/GenBank/DDBJ whole genome shotgun (WGS) entry which is preliminary data.</text>
</comment>
<gene>
    <name evidence="1" type="ORF">ATJ93_4489</name>
</gene>
<accession>A0A419VXQ9</accession>
<evidence type="ECO:0000313" key="1">
    <source>
        <dbReference type="EMBL" id="RKD88003.1"/>
    </source>
</evidence>
<organism evidence="1 2">
    <name type="scientific">Halopiger aswanensis</name>
    <dbReference type="NCBI Taxonomy" id="148449"/>
    <lineage>
        <taxon>Archaea</taxon>
        <taxon>Methanobacteriati</taxon>
        <taxon>Methanobacteriota</taxon>
        <taxon>Stenosarchaea group</taxon>
        <taxon>Halobacteria</taxon>
        <taxon>Halobacteriales</taxon>
        <taxon>Natrialbaceae</taxon>
        <taxon>Halopiger</taxon>
    </lineage>
</organism>
<proteinExistence type="predicted"/>
<dbReference type="PROSITE" id="PS51318">
    <property type="entry name" value="TAT"/>
    <property type="match status" value="1"/>
</dbReference>
<dbReference type="AlphaFoldDB" id="A0A419VXQ9"/>
<protein>
    <submittedName>
        <fullName evidence="1">Uncharacterized protein</fullName>
    </submittedName>
</protein>